<keyword evidence="3" id="KW-1185">Reference proteome</keyword>
<dbReference type="OrthoDB" id="5395975at2759"/>
<dbReference type="EMBL" id="JABEYC010000438">
    <property type="protein sequence ID" value="KAF4977421.1"/>
    <property type="molecule type" value="Genomic_DNA"/>
</dbReference>
<proteinExistence type="predicted"/>
<evidence type="ECO:0000256" key="1">
    <source>
        <dbReference type="SAM" id="MobiDB-lite"/>
    </source>
</evidence>
<name>A0A8H4UJ36_9HYPO</name>
<dbReference type="Proteomes" id="UP000635477">
    <property type="component" value="Unassembled WGS sequence"/>
</dbReference>
<organism evidence="2 3">
    <name type="scientific">Fusarium zealandicum</name>
    <dbReference type="NCBI Taxonomy" id="1053134"/>
    <lineage>
        <taxon>Eukaryota</taxon>
        <taxon>Fungi</taxon>
        <taxon>Dikarya</taxon>
        <taxon>Ascomycota</taxon>
        <taxon>Pezizomycotina</taxon>
        <taxon>Sordariomycetes</taxon>
        <taxon>Hypocreomycetidae</taxon>
        <taxon>Hypocreales</taxon>
        <taxon>Nectriaceae</taxon>
        <taxon>Fusarium</taxon>
        <taxon>Fusarium staphyleae species complex</taxon>
    </lineage>
</organism>
<evidence type="ECO:0000313" key="3">
    <source>
        <dbReference type="Proteomes" id="UP000635477"/>
    </source>
</evidence>
<evidence type="ECO:0000313" key="2">
    <source>
        <dbReference type="EMBL" id="KAF4977421.1"/>
    </source>
</evidence>
<accession>A0A8H4UJ36</accession>
<sequence length="459" mass="50235">MASSSAEDAEILVHIAAPSRAADDVVYRQLARAYLSFQPQTRTALPLTEPRVNAQARVMERDQTRVQAAPSPGRGITTYSFGQSFEIGSQDLSFEGVFDNRSSPRIRHAALIQDGVPSSSQETGAASLKSWCELPSQISDSYPMPDAGLLHVSPTRVLQRYIGQTSSPQASRTSPSPTARKWRALASDPDRVDVPSSLPVPSSEESLPLQGSRCIRTNNVIPVTPQAPKTAPAAPVLNEAQSPAFENLELDITHISSSVISSRSPAPSPRAGSEPPPAKRSKVSHIQHGDLVRSSSDTGPTTSIRNSQAEQLSSSLEIRPPSPSVGVDDVGPSDLVSEKLGKLAQDLSSRYRPIAKRAMDPFERGYWLLNCTGWSPETRFDTWVFLSNYLHSGLAGWGTWCRRDRAHEWIRLYCWGHVAKHTYLLLYLASGRQLKTTWASWYGADGELVLEVPPYDKQA</sequence>
<reference evidence="2" key="2">
    <citation type="submission" date="2020-05" db="EMBL/GenBank/DDBJ databases">
        <authorList>
            <person name="Kim H.-S."/>
            <person name="Proctor R.H."/>
            <person name="Brown D.W."/>
        </authorList>
    </citation>
    <scope>NUCLEOTIDE SEQUENCE</scope>
    <source>
        <strain evidence="2">NRRL 22465</strain>
    </source>
</reference>
<reference evidence="2" key="1">
    <citation type="journal article" date="2020" name="BMC Genomics">
        <title>Correction to: Identification and distribution of gene clusters required for synthesis of sphingolipid metabolism inhibitors in diverse species of the filamentous fungus Fusarium.</title>
        <authorList>
            <person name="Kim H.S."/>
            <person name="Lohmar J.M."/>
            <person name="Busman M."/>
            <person name="Brown D.W."/>
            <person name="Naumann T.A."/>
            <person name="Divon H.H."/>
            <person name="Lysoe E."/>
            <person name="Uhlig S."/>
            <person name="Proctor R.H."/>
        </authorList>
    </citation>
    <scope>NUCLEOTIDE SEQUENCE</scope>
    <source>
        <strain evidence="2">NRRL 22465</strain>
    </source>
</reference>
<feature type="compositionally biased region" description="Low complexity" evidence="1">
    <location>
        <begin position="258"/>
        <end position="273"/>
    </location>
</feature>
<feature type="region of interest" description="Disordered" evidence="1">
    <location>
        <begin position="258"/>
        <end position="331"/>
    </location>
</feature>
<gene>
    <name evidence="2" type="ORF">FZEAL_6050</name>
</gene>
<comment type="caution">
    <text evidence="2">The sequence shown here is derived from an EMBL/GenBank/DDBJ whole genome shotgun (WGS) entry which is preliminary data.</text>
</comment>
<dbReference type="AlphaFoldDB" id="A0A8H4UJ36"/>
<protein>
    <submittedName>
        <fullName evidence="2">Uncharacterized protein</fullName>
    </submittedName>
</protein>
<feature type="compositionally biased region" description="Low complexity" evidence="1">
    <location>
        <begin position="194"/>
        <end position="209"/>
    </location>
</feature>
<feature type="region of interest" description="Disordered" evidence="1">
    <location>
        <begin position="186"/>
        <end position="210"/>
    </location>
</feature>
<feature type="compositionally biased region" description="Polar residues" evidence="1">
    <location>
        <begin position="293"/>
        <end position="316"/>
    </location>
</feature>